<feature type="region of interest" description="Disordered" evidence="1">
    <location>
        <begin position="31"/>
        <end position="63"/>
    </location>
</feature>
<gene>
    <name evidence="2" type="ORF">DPMN_145376</name>
</gene>
<proteinExistence type="predicted"/>
<comment type="caution">
    <text evidence="2">The sequence shown here is derived from an EMBL/GenBank/DDBJ whole genome shotgun (WGS) entry which is preliminary data.</text>
</comment>
<dbReference type="Proteomes" id="UP000828390">
    <property type="component" value="Unassembled WGS sequence"/>
</dbReference>
<reference evidence="2" key="1">
    <citation type="journal article" date="2019" name="bioRxiv">
        <title>The Genome of the Zebra Mussel, Dreissena polymorpha: A Resource for Invasive Species Research.</title>
        <authorList>
            <person name="McCartney M.A."/>
            <person name="Auch B."/>
            <person name="Kono T."/>
            <person name="Mallez S."/>
            <person name="Zhang Y."/>
            <person name="Obille A."/>
            <person name="Becker A."/>
            <person name="Abrahante J.E."/>
            <person name="Garbe J."/>
            <person name="Badalamenti J.P."/>
            <person name="Herman A."/>
            <person name="Mangelson H."/>
            <person name="Liachko I."/>
            <person name="Sullivan S."/>
            <person name="Sone E.D."/>
            <person name="Koren S."/>
            <person name="Silverstein K.A.T."/>
            <person name="Beckman K.B."/>
            <person name="Gohl D.M."/>
        </authorList>
    </citation>
    <scope>NUCLEOTIDE SEQUENCE</scope>
    <source>
        <strain evidence="2">Duluth1</strain>
        <tissue evidence="2">Whole animal</tissue>
    </source>
</reference>
<keyword evidence="3" id="KW-1185">Reference proteome</keyword>
<organism evidence="2 3">
    <name type="scientific">Dreissena polymorpha</name>
    <name type="common">Zebra mussel</name>
    <name type="synonym">Mytilus polymorpha</name>
    <dbReference type="NCBI Taxonomy" id="45954"/>
    <lineage>
        <taxon>Eukaryota</taxon>
        <taxon>Metazoa</taxon>
        <taxon>Spiralia</taxon>
        <taxon>Lophotrochozoa</taxon>
        <taxon>Mollusca</taxon>
        <taxon>Bivalvia</taxon>
        <taxon>Autobranchia</taxon>
        <taxon>Heteroconchia</taxon>
        <taxon>Euheterodonta</taxon>
        <taxon>Imparidentia</taxon>
        <taxon>Neoheterodontei</taxon>
        <taxon>Myida</taxon>
        <taxon>Dreissenoidea</taxon>
        <taxon>Dreissenidae</taxon>
        <taxon>Dreissena</taxon>
    </lineage>
</organism>
<name>A0A9D4IYR3_DREPO</name>
<protein>
    <submittedName>
        <fullName evidence="2">Uncharacterized protein</fullName>
    </submittedName>
</protein>
<sequence length="63" mass="7005">MTGSRVLLFFPKGALKVAYRLAVDIAYTTLNRLDEHPPDDKPNKNRGPKLGQPKVDQRVTSLG</sequence>
<accession>A0A9D4IYR3</accession>
<feature type="compositionally biased region" description="Basic and acidic residues" evidence="1">
    <location>
        <begin position="32"/>
        <end position="43"/>
    </location>
</feature>
<evidence type="ECO:0000313" key="3">
    <source>
        <dbReference type="Proteomes" id="UP000828390"/>
    </source>
</evidence>
<dbReference type="AlphaFoldDB" id="A0A9D4IYR3"/>
<dbReference type="EMBL" id="JAIWYP010000007">
    <property type="protein sequence ID" value="KAH3791885.1"/>
    <property type="molecule type" value="Genomic_DNA"/>
</dbReference>
<reference evidence="2" key="2">
    <citation type="submission" date="2020-11" db="EMBL/GenBank/DDBJ databases">
        <authorList>
            <person name="McCartney M.A."/>
            <person name="Auch B."/>
            <person name="Kono T."/>
            <person name="Mallez S."/>
            <person name="Becker A."/>
            <person name="Gohl D.M."/>
            <person name="Silverstein K.A.T."/>
            <person name="Koren S."/>
            <person name="Bechman K.B."/>
            <person name="Herman A."/>
            <person name="Abrahante J.E."/>
            <person name="Garbe J."/>
        </authorList>
    </citation>
    <scope>NUCLEOTIDE SEQUENCE</scope>
    <source>
        <strain evidence="2">Duluth1</strain>
        <tissue evidence="2">Whole animal</tissue>
    </source>
</reference>
<evidence type="ECO:0000313" key="2">
    <source>
        <dbReference type="EMBL" id="KAH3791885.1"/>
    </source>
</evidence>
<evidence type="ECO:0000256" key="1">
    <source>
        <dbReference type="SAM" id="MobiDB-lite"/>
    </source>
</evidence>